<proteinExistence type="predicted"/>
<keyword evidence="2" id="KW-1185">Reference proteome</keyword>
<accession>A0ACA9PV79</accession>
<name>A0ACA9PV79_9GLOM</name>
<dbReference type="EMBL" id="CAJVPU010033377">
    <property type="protein sequence ID" value="CAG8722272.1"/>
    <property type="molecule type" value="Genomic_DNA"/>
</dbReference>
<comment type="caution">
    <text evidence="1">The sequence shown here is derived from an EMBL/GenBank/DDBJ whole genome shotgun (WGS) entry which is preliminary data.</text>
</comment>
<evidence type="ECO:0000313" key="2">
    <source>
        <dbReference type="Proteomes" id="UP000789702"/>
    </source>
</evidence>
<feature type="non-terminal residue" evidence="1">
    <location>
        <position position="1"/>
    </location>
</feature>
<feature type="non-terminal residue" evidence="1">
    <location>
        <position position="59"/>
    </location>
</feature>
<organism evidence="1 2">
    <name type="scientific">Dentiscutata heterogama</name>
    <dbReference type="NCBI Taxonomy" id="1316150"/>
    <lineage>
        <taxon>Eukaryota</taxon>
        <taxon>Fungi</taxon>
        <taxon>Fungi incertae sedis</taxon>
        <taxon>Mucoromycota</taxon>
        <taxon>Glomeromycotina</taxon>
        <taxon>Glomeromycetes</taxon>
        <taxon>Diversisporales</taxon>
        <taxon>Gigasporaceae</taxon>
        <taxon>Dentiscutata</taxon>
    </lineage>
</organism>
<gene>
    <name evidence="1" type="ORF">DHETER_LOCUS12903</name>
</gene>
<reference evidence="1" key="1">
    <citation type="submission" date="2021-06" db="EMBL/GenBank/DDBJ databases">
        <authorList>
            <person name="Kallberg Y."/>
            <person name="Tangrot J."/>
            <person name="Rosling A."/>
        </authorList>
    </citation>
    <scope>NUCLEOTIDE SEQUENCE</scope>
    <source>
        <strain evidence="1">IL203A</strain>
    </source>
</reference>
<evidence type="ECO:0000313" key="1">
    <source>
        <dbReference type="EMBL" id="CAG8722272.1"/>
    </source>
</evidence>
<sequence length="59" mass="6465">EENSIMSSPLSSPLPSSPILSYDKTMKPTDITCFDEIENSELLMLAEDVTSNESSTHTT</sequence>
<protein>
    <submittedName>
        <fullName evidence="1">4770_t:CDS:1</fullName>
    </submittedName>
</protein>
<dbReference type="Proteomes" id="UP000789702">
    <property type="component" value="Unassembled WGS sequence"/>
</dbReference>